<evidence type="ECO:0000259" key="6">
    <source>
        <dbReference type="PROSITE" id="PS51845"/>
    </source>
</evidence>
<dbReference type="SMART" id="SM00471">
    <property type="entry name" value="HDc"/>
    <property type="match status" value="1"/>
</dbReference>
<keyword evidence="1 4" id="KW-0479">Metal-binding</keyword>
<sequence length="528" mass="58627">MLILKHNKDELTSEELIQIERKYLRWMAEHDDVNTNAIEANVLDCTMTDLYGCLLGIFAKLDVFDTLKISACQFLDFLIDIQRTYQKTPYHSFYHATDVVIVLYYIVVDLKAKKYFSDREIAVLFIAAICHDAGHTGYNNDYHVKLKTELAIRYNNVSVLESLSVEIALGLLEKHHIIHRIEPDLVKRLILATDMSVHYDLLSEAGVLEDTIATVNLWDDDEQEDGFSDMGESLAVSETLSISVQQQHLLSSSLSYNQHSSSSSSVREGFIQYNDDSTKSSQSPLDQSQRMSFACILLHAADISNTVRSWPISKQWSDLIVQEFFRQGDAEKLAGLQVSPGMDRDLATQASISLKFGDFVVKPYFEALAGLLPRAQVFLDTLQDNREEWLKLKASPFSTSITNYFNGYLASRFSIATTPPSSPLSNASSTTAPSSSKIRKVSVPAGTVAIPLTHTAAAGAAAAASTTGNATVKPMPILRTSSYSSALIASPHTSVSSELRRSSADLRRKERSPRVVVSAKQQQHHIHI</sequence>
<keyword evidence="8" id="KW-1185">Reference proteome</keyword>
<dbReference type="VEuPathDB" id="FungiDB:MUCCIDRAFT_104316"/>
<evidence type="ECO:0000256" key="2">
    <source>
        <dbReference type="ARBA" id="ARBA00022801"/>
    </source>
</evidence>
<feature type="binding site" evidence="4">
    <location>
        <position position="132"/>
    </location>
    <ligand>
        <name>Zn(2+)</name>
        <dbReference type="ChEBI" id="CHEBI:29105"/>
        <label>1</label>
    </ligand>
</feature>
<evidence type="ECO:0000256" key="5">
    <source>
        <dbReference type="SAM" id="MobiDB-lite"/>
    </source>
</evidence>
<proteinExistence type="predicted"/>
<feature type="binding site" evidence="4">
    <location>
        <position position="95"/>
    </location>
    <ligand>
        <name>Zn(2+)</name>
        <dbReference type="ChEBI" id="CHEBI:29105"/>
        <label>1</label>
    </ligand>
</feature>
<evidence type="ECO:0000313" key="8">
    <source>
        <dbReference type="Proteomes" id="UP000077051"/>
    </source>
</evidence>
<evidence type="ECO:0000256" key="1">
    <source>
        <dbReference type="ARBA" id="ARBA00022723"/>
    </source>
</evidence>
<feature type="domain" description="PDEase" evidence="6">
    <location>
        <begin position="12"/>
        <end position="396"/>
    </location>
</feature>
<dbReference type="GO" id="GO:0004114">
    <property type="term" value="F:3',5'-cyclic-nucleotide phosphodiesterase activity"/>
    <property type="evidence" value="ECO:0007669"/>
    <property type="project" value="InterPro"/>
</dbReference>
<dbReference type="PANTHER" id="PTHR11347">
    <property type="entry name" value="CYCLIC NUCLEOTIDE PHOSPHODIESTERASE"/>
    <property type="match status" value="1"/>
</dbReference>
<dbReference type="Proteomes" id="UP000077051">
    <property type="component" value="Unassembled WGS sequence"/>
</dbReference>
<dbReference type="Gene3D" id="1.10.1300.10">
    <property type="entry name" value="3'5'-cyclic nucleotide phosphodiesterase, catalytic domain"/>
    <property type="match status" value="1"/>
</dbReference>
<dbReference type="EMBL" id="AMYB01000001">
    <property type="protein sequence ID" value="OAD07389.1"/>
    <property type="molecule type" value="Genomic_DNA"/>
</dbReference>
<feature type="compositionally biased region" description="Basic and acidic residues" evidence="5">
    <location>
        <begin position="498"/>
        <end position="508"/>
    </location>
</feature>
<dbReference type="InterPro" id="IPR036971">
    <property type="entry name" value="PDEase_catalytic_dom_sf"/>
</dbReference>
<dbReference type="GO" id="GO:0046872">
    <property type="term" value="F:metal ion binding"/>
    <property type="evidence" value="ECO:0007669"/>
    <property type="project" value="UniProtKB-KW"/>
</dbReference>
<evidence type="ECO:0000256" key="4">
    <source>
        <dbReference type="PIRSR" id="PIRSR623088-3"/>
    </source>
</evidence>
<name>A0A162RMT5_MUCCL</name>
<dbReference type="Pfam" id="PF00233">
    <property type="entry name" value="PDEase_I"/>
    <property type="match status" value="1"/>
</dbReference>
<accession>A0A162RMT5</accession>
<feature type="active site" description="Proton donor" evidence="3">
    <location>
        <position position="91"/>
    </location>
</feature>
<feature type="binding site" evidence="4">
    <location>
        <position position="131"/>
    </location>
    <ligand>
        <name>Zn(2+)</name>
        <dbReference type="ChEBI" id="CHEBI:29105"/>
        <label>1</label>
    </ligand>
</feature>
<organism evidence="7 8">
    <name type="scientific">Mucor lusitanicus CBS 277.49</name>
    <dbReference type="NCBI Taxonomy" id="747725"/>
    <lineage>
        <taxon>Eukaryota</taxon>
        <taxon>Fungi</taxon>
        <taxon>Fungi incertae sedis</taxon>
        <taxon>Mucoromycota</taxon>
        <taxon>Mucoromycotina</taxon>
        <taxon>Mucoromycetes</taxon>
        <taxon>Mucorales</taxon>
        <taxon>Mucorineae</taxon>
        <taxon>Mucoraceae</taxon>
        <taxon>Mucor</taxon>
    </lineage>
</organism>
<dbReference type="OrthoDB" id="546632at2759"/>
<reference evidence="7 8" key="1">
    <citation type="submission" date="2015-06" db="EMBL/GenBank/DDBJ databases">
        <title>Expansion of signal transduction pathways in fungi by whole-genome duplication.</title>
        <authorList>
            <consortium name="DOE Joint Genome Institute"/>
            <person name="Corrochano L.M."/>
            <person name="Kuo A."/>
            <person name="Marcet-Houben M."/>
            <person name="Polaino S."/>
            <person name="Salamov A."/>
            <person name="Villalobos J.M."/>
            <person name="Alvarez M.I."/>
            <person name="Avalos J."/>
            <person name="Benito E.P."/>
            <person name="Benoit I."/>
            <person name="Burger G."/>
            <person name="Camino L.P."/>
            <person name="Canovas D."/>
            <person name="Cerda-Olmedo E."/>
            <person name="Cheng J.-F."/>
            <person name="Dominguez A."/>
            <person name="Elias M."/>
            <person name="Eslava A.P."/>
            <person name="Glaser F."/>
            <person name="Grimwood J."/>
            <person name="Gutierrez G."/>
            <person name="Heitman J."/>
            <person name="Henrissat B."/>
            <person name="Iturriaga E.A."/>
            <person name="Lang B.F."/>
            <person name="Lavin J.L."/>
            <person name="Lee S."/>
            <person name="Li W."/>
            <person name="Lindquist E."/>
            <person name="Lopez-Garcia S."/>
            <person name="Luque E.M."/>
            <person name="Marcos A.T."/>
            <person name="Martin J."/>
            <person name="Mccluskey K."/>
            <person name="Medina H.R."/>
            <person name="Miralles-Duran A."/>
            <person name="Miyazaki A."/>
            <person name="Munoz-Torres E."/>
            <person name="Oguiza J.A."/>
            <person name="Ohm R."/>
            <person name="Olmedo M."/>
            <person name="Orejas M."/>
            <person name="Ortiz-Castellanos L."/>
            <person name="Pisabarro A.G."/>
            <person name="Rodriguez-Romero J."/>
            <person name="Ruiz-Herrera J."/>
            <person name="Ruiz-Vazquez R."/>
            <person name="Sanz C."/>
            <person name="Schackwitz W."/>
            <person name="Schmutz J."/>
            <person name="Shahriari M."/>
            <person name="Shelest E."/>
            <person name="Silva-Franco F."/>
            <person name="Soanes D."/>
            <person name="Syed K."/>
            <person name="Tagua V.G."/>
            <person name="Talbot N.J."/>
            <person name="Thon M."/>
            <person name="De Vries R.P."/>
            <person name="Wiebenga A."/>
            <person name="Yadav J.S."/>
            <person name="Braun E.L."/>
            <person name="Baker S."/>
            <person name="Garre V."/>
            <person name="Horwitz B."/>
            <person name="Torres-Martinez S."/>
            <person name="Idnurm A."/>
            <person name="Herrera-Estrella A."/>
            <person name="Gabaldon T."/>
            <person name="Grigoriev I.V."/>
        </authorList>
    </citation>
    <scope>NUCLEOTIDE SEQUENCE [LARGE SCALE GENOMIC DNA]</scope>
    <source>
        <strain evidence="7 8">CBS 277.49</strain>
    </source>
</reference>
<dbReference type="CDD" id="cd00077">
    <property type="entry name" value="HDc"/>
    <property type="match status" value="1"/>
</dbReference>
<dbReference type="STRING" id="747725.A0A162RMT5"/>
<dbReference type="InterPro" id="IPR002073">
    <property type="entry name" value="PDEase_catalytic_dom"/>
</dbReference>
<feature type="region of interest" description="Disordered" evidence="5">
    <location>
        <begin position="419"/>
        <end position="438"/>
    </location>
</feature>
<feature type="binding site" evidence="4">
    <location>
        <position position="132"/>
    </location>
    <ligand>
        <name>Zn(2+)</name>
        <dbReference type="ChEBI" id="CHEBI:29105"/>
        <label>2</label>
    </ligand>
</feature>
<dbReference type="PRINTS" id="PR00387">
    <property type="entry name" value="PDIESTERASE1"/>
</dbReference>
<dbReference type="GO" id="GO:0007165">
    <property type="term" value="P:signal transduction"/>
    <property type="evidence" value="ECO:0007669"/>
    <property type="project" value="InterPro"/>
</dbReference>
<comment type="caution">
    <text evidence="7">The sequence shown here is derived from an EMBL/GenBank/DDBJ whole genome shotgun (WGS) entry which is preliminary data.</text>
</comment>
<dbReference type="InterPro" id="IPR023088">
    <property type="entry name" value="PDEase"/>
</dbReference>
<protein>
    <recommendedName>
        <fullName evidence="6">PDEase domain-containing protein</fullName>
    </recommendedName>
</protein>
<feature type="compositionally biased region" description="Low complexity" evidence="5">
    <location>
        <begin position="419"/>
        <end position="436"/>
    </location>
</feature>
<dbReference type="InterPro" id="IPR003607">
    <property type="entry name" value="HD/PDEase_dom"/>
</dbReference>
<dbReference type="AlphaFoldDB" id="A0A162RMT5"/>
<keyword evidence="2" id="KW-0378">Hydrolase</keyword>
<evidence type="ECO:0000256" key="3">
    <source>
        <dbReference type="PIRSR" id="PIRSR623088-1"/>
    </source>
</evidence>
<gene>
    <name evidence="7" type="ORF">MUCCIDRAFT_104316</name>
</gene>
<feature type="binding site" evidence="4">
    <location>
        <position position="302"/>
    </location>
    <ligand>
        <name>Zn(2+)</name>
        <dbReference type="ChEBI" id="CHEBI:29105"/>
        <label>1</label>
    </ligand>
</feature>
<dbReference type="PROSITE" id="PS51845">
    <property type="entry name" value="PDEASE_I_2"/>
    <property type="match status" value="1"/>
</dbReference>
<feature type="region of interest" description="Disordered" evidence="5">
    <location>
        <begin position="497"/>
        <end position="528"/>
    </location>
</feature>
<evidence type="ECO:0000313" key="7">
    <source>
        <dbReference type="EMBL" id="OAD07389.1"/>
    </source>
</evidence>
<dbReference type="SUPFAM" id="SSF109604">
    <property type="entry name" value="HD-domain/PDEase-like"/>
    <property type="match status" value="1"/>
</dbReference>